<feature type="compositionally biased region" description="Basic and acidic residues" evidence="1">
    <location>
        <begin position="60"/>
        <end position="72"/>
    </location>
</feature>
<evidence type="ECO:0000313" key="3">
    <source>
        <dbReference type="Proteomes" id="UP000237271"/>
    </source>
</evidence>
<dbReference type="AlphaFoldDB" id="A0A2P4X3F8"/>
<accession>A0A2P4X3F8</accession>
<proteinExistence type="predicted"/>
<gene>
    <name evidence="2" type="ORF">PHPALM_31101</name>
</gene>
<reference evidence="2 3" key="1">
    <citation type="journal article" date="2017" name="Genome Biol. Evol.">
        <title>Phytophthora megakarya and P. palmivora, closely related causal agents of cacao black pod rot, underwent increases in genome sizes and gene numbers by different mechanisms.</title>
        <authorList>
            <person name="Ali S.S."/>
            <person name="Shao J."/>
            <person name="Lary D.J."/>
            <person name="Kronmiller B."/>
            <person name="Shen D."/>
            <person name="Strem M.D."/>
            <person name="Amoako-Attah I."/>
            <person name="Akrofi A.Y."/>
            <person name="Begoude B.A."/>
            <person name="Ten Hoopen G.M."/>
            <person name="Coulibaly K."/>
            <person name="Kebe B.I."/>
            <person name="Melnick R.L."/>
            <person name="Guiltinan M.J."/>
            <person name="Tyler B.M."/>
            <person name="Meinhardt L.W."/>
            <person name="Bailey B.A."/>
        </authorList>
    </citation>
    <scope>NUCLEOTIDE SEQUENCE [LARGE SCALE GENOMIC DNA]</scope>
    <source>
        <strain evidence="3">sbr112.9</strain>
    </source>
</reference>
<keyword evidence="3" id="KW-1185">Reference proteome</keyword>
<dbReference type="EMBL" id="NCKW01016944">
    <property type="protein sequence ID" value="POM60081.1"/>
    <property type="molecule type" value="Genomic_DNA"/>
</dbReference>
<organism evidence="2 3">
    <name type="scientific">Phytophthora palmivora</name>
    <dbReference type="NCBI Taxonomy" id="4796"/>
    <lineage>
        <taxon>Eukaryota</taxon>
        <taxon>Sar</taxon>
        <taxon>Stramenopiles</taxon>
        <taxon>Oomycota</taxon>
        <taxon>Peronosporomycetes</taxon>
        <taxon>Peronosporales</taxon>
        <taxon>Peronosporaceae</taxon>
        <taxon>Phytophthora</taxon>
    </lineage>
</organism>
<comment type="caution">
    <text evidence="2">The sequence shown here is derived from an EMBL/GenBank/DDBJ whole genome shotgun (WGS) entry which is preliminary data.</text>
</comment>
<protein>
    <submittedName>
        <fullName evidence="2">Uncharacterized protein</fullName>
    </submittedName>
</protein>
<dbReference type="Proteomes" id="UP000237271">
    <property type="component" value="Unassembled WGS sequence"/>
</dbReference>
<name>A0A2P4X3F8_9STRA</name>
<feature type="region of interest" description="Disordered" evidence="1">
    <location>
        <begin position="51"/>
        <end position="73"/>
    </location>
</feature>
<evidence type="ECO:0000313" key="2">
    <source>
        <dbReference type="EMBL" id="POM60081.1"/>
    </source>
</evidence>
<sequence>MFEFSVLSHVKINKRIKYRDRYEKGFKMKVDNWWQTFDEYVVNGKLDNLVNDDEEDDGDSSQHAEFDDESVRSVHRSNMTMEDLESEDLSSDDQHLWNIMILNSTPIDLENGRVDPSKGLINSDDLSSAGEEEWHNMIRNNTSIELDEASADPSEDDCSDQPKTTFQITKVRLRLKKRRRAEV</sequence>
<evidence type="ECO:0000256" key="1">
    <source>
        <dbReference type="SAM" id="MobiDB-lite"/>
    </source>
</evidence>